<keyword evidence="1" id="KW-0251">Elongation factor</keyword>
<dbReference type="Proteomes" id="UP000203302">
    <property type="component" value="Segment"/>
</dbReference>
<dbReference type="OrthoDB" id="21473at10239"/>
<gene>
    <name evidence="1" type="ORF">HUXLEY_203</name>
</gene>
<protein>
    <submittedName>
        <fullName evidence="1">Putative elongation factor Tu</fullName>
    </submittedName>
</protein>
<keyword evidence="1" id="KW-0648">Protein biosynthesis</keyword>
<sequence length="110" mass="11950">MLNPKISFIPEIVCAQEYARVIPFLKDTLMAEPKHVNVGTIGHVDHSRSGISACISGALGTLPKTTTHWDVIGVKPQQPLNAMNASMVELIEDAVLNGRDVYVAHVHPKV</sequence>
<reference evidence="2" key="1">
    <citation type="submission" date="2016-06" db="EMBL/GenBank/DDBJ databases">
        <authorList>
            <person name="Berg J.A."/>
            <person name="Grossarth S.E."/>
            <person name="Jarvis T.M."/>
            <person name="Merrill B.D."/>
            <person name="Breakwell D.P."/>
            <person name="Hope S."/>
            <person name="Grose J.H."/>
        </authorList>
    </citation>
    <scope>NUCLEOTIDE SEQUENCE [LARGE SCALE GENOMIC DNA]</scope>
</reference>
<name>A0A1B2IDK0_9CAUD</name>
<dbReference type="KEGG" id="vg:29069325"/>
<dbReference type="GeneID" id="29069325"/>
<organism evidence="1 2">
    <name type="scientific">Erwinia phage vB_EamM_Huxley</name>
    <dbReference type="NCBI Taxonomy" id="1883373"/>
    <lineage>
        <taxon>Viruses</taxon>
        <taxon>Duplodnaviria</taxon>
        <taxon>Heunggongvirae</taxon>
        <taxon>Uroviricota</taxon>
        <taxon>Caudoviricetes</taxon>
        <taxon>Chimalliviridae</taxon>
        <taxon>Machinavirus</taxon>
        <taxon>Machinavirus machina</taxon>
    </lineage>
</organism>
<proteinExistence type="predicted"/>
<dbReference type="RefSeq" id="YP_009293171.1">
    <property type="nucleotide sequence ID" value="NC_031127.1"/>
</dbReference>
<dbReference type="EMBL" id="KX397368">
    <property type="protein sequence ID" value="ANZ49285.1"/>
    <property type="molecule type" value="Genomic_DNA"/>
</dbReference>
<evidence type="ECO:0000313" key="2">
    <source>
        <dbReference type="Proteomes" id="UP000203302"/>
    </source>
</evidence>
<accession>A0A1B2IDK0</accession>
<evidence type="ECO:0000313" key="1">
    <source>
        <dbReference type="EMBL" id="ANZ49285.1"/>
    </source>
</evidence>